<dbReference type="RefSeq" id="WP_393011635.1">
    <property type="nucleotide sequence ID" value="NZ_JAZAQF010000035.1"/>
</dbReference>
<sequence>MMRTISRFHERHSLTQRLAGKNQHFGRFCSVTAEANDATVLGFVSVVDLGLRLSLRSGAESLFSDPPNSGSTVAKS</sequence>
<proteinExistence type="predicted"/>
<gene>
    <name evidence="1" type="ORF">VPK24_06900</name>
</gene>
<comment type="caution">
    <text evidence="1">The sequence shown here is derived from an EMBL/GenBank/DDBJ whole genome shotgun (WGS) entry which is preliminary data.</text>
</comment>
<dbReference type="EMBL" id="JAZAQF010000035">
    <property type="protein sequence ID" value="MFG3817362.1"/>
    <property type="molecule type" value="Genomic_DNA"/>
</dbReference>
<keyword evidence="2" id="KW-1185">Reference proteome</keyword>
<accession>A0ABW7C858</accession>
<evidence type="ECO:0000313" key="2">
    <source>
        <dbReference type="Proteomes" id="UP001604335"/>
    </source>
</evidence>
<evidence type="ECO:0000313" key="1">
    <source>
        <dbReference type="EMBL" id="MFG3817362.1"/>
    </source>
</evidence>
<organism evidence="1 2">
    <name type="scientific">Limnothrix redekei LRLZ20PSL1</name>
    <dbReference type="NCBI Taxonomy" id="3112953"/>
    <lineage>
        <taxon>Bacteria</taxon>
        <taxon>Bacillati</taxon>
        <taxon>Cyanobacteriota</taxon>
        <taxon>Cyanophyceae</taxon>
        <taxon>Pseudanabaenales</taxon>
        <taxon>Pseudanabaenaceae</taxon>
        <taxon>Limnothrix</taxon>
    </lineage>
</organism>
<reference evidence="2" key="1">
    <citation type="journal article" date="2024" name="Algal Res.">
        <title>Biochemical, toxicological and genomic investigation of a high-biomass producing Limnothrix strain isolated from Italian shallow drinking water reservoir.</title>
        <authorList>
            <person name="Simonazzi M."/>
            <person name="Shishido T.K."/>
            <person name="Delbaje E."/>
            <person name="Wahlsten M."/>
            <person name="Fewer D.P."/>
            <person name="Sivonen K."/>
            <person name="Pezzolesi L."/>
            <person name="Pistocchi R."/>
        </authorList>
    </citation>
    <scope>NUCLEOTIDE SEQUENCE [LARGE SCALE GENOMIC DNA]</scope>
    <source>
        <strain evidence="2">LRLZ20PSL1</strain>
    </source>
</reference>
<name>A0ABW7C858_9CYAN</name>
<dbReference type="Proteomes" id="UP001604335">
    <property type="component" value="Unassembled WGS sequence"/>
</dbReference>
<protein>
    <submittedName>
        <fullName evidence="1">Uncharacterized protein</fullName>
    </submittedName>
</protein>